<evidence type="ECO:0000313" key="2">
    <source>
        <dbReference type="EMBL" id="HAT3582047.1"/>
    </source>
</evidence>
<dbReference type="Pfam" id="PF00583">
    <property type="entry name" value="Acetyltransf_1"/>
    <property type="match status" value="1"/>
</dbReference>
<evidence type="ECO:0000259" key="1">
    <source>
        <dbReference type="PROSITE" id="PS51186"/>
    </source>
</evidence>
<dbReference type="AlphaFoldDB" id="A0A9P3T917"/>
<dbReference type="InterPro" id="IPR000182">
    <property type="entry name" value="GNAT_dom"/>
</dbReference>
<dbReference type="EMBL" id="DACSUM010000016">
    <property type="protein sequence ID" value="HAT3582047.1"/>
    <property type="molecule type" value="Genomic_DNA"/>
</dbReference>
<dbReference type="SUPFAM" id="SSF55729">
    <property type="entry name" value="Acyl-CoA N-acyltransferases (Nat)"/>
    <property type="match status" value="1"/>
</dbReference>
<gene>
    <name evidence="2" type="ORF">I8531_002353</name>
</gene>
<organism evidence="2 3">
    <name type="scientific">Kluyvera intermedia</name>
    <name type="common">Enterobacter intermedius</name>
    <dbReference type="NCBI Taxonomy" id="61648"/>
    <lineage>
        <taxon>Bacteria</taxon>
        <taxon>Pseudomonadati</taxon>
        <taxon>Pseudomonadota</taxon>
        <taxon>Gammaproteobacteria</taxon>
        <taxon>Enterobacterales</taxon>
        <taxon>Enterobacteriaceae</taxon>
        <taxon>Kluyvera</taxon>
    </lineage>
</organism>
<dbReference type="RefSeq" id="WP_047369555.1">
    <property type="nucleotide sequence ID" value="NZ_CABMNU010000005.1"/>
</dbReference>
<dbReference type="PANTHER" id="PTHR43072:SF8">
    <property type="entry name" value="ACYLTRANSFERASE FABY-RELATED"/>
    <property type="match status" value="1"/>
</dbReference>
<sequence>MEIIEAEEQHISAMQQIYAWHVVNGSASFETTAPDKDEMLARLNKTRSAGLPWFVILDEGMVKGYCYLSHYRTRYAYRYTLEDSIYIDERFRQRGAGKALLAKAIEWAENHGYRQLIAVVGNSENVGSLRLHQRAGFTRTGTLNNVGFKHGRWLDIVIMQRPLGEGSLTLPASDVYPRSA</sequence>
<proteinExistence type="predicted"/>
<accession>A0A9P3T917</accession>
<evidence type="ECO:0000313" key="3">
    <source>
        <dbReference type="Proteomes" id="UP000867740"/>
    </source>
</evidence>
<reference evidence="2" key="2">
    <citation type="submission" date="2020-10" db="EMBL/GenBank/DDBJ databases">
        <authorList>
            <consortium name="NCBI Pathogen Detection Project"/>
        </authorList>
    </citation>
    <scope>NUCLEOTIDE SEQUENCE</scope>
    <source>
        <strain evidence="2">CAVp300</strain>
    </source>
</reference>
<name>A0A9P3T917_KLUIN</name>
<dbReference type="Proteomes" id="UP000867740">
    <property type="component" value="Unassembled WGS sequence"/>
</dbReference>
<dbReference type="PANTHER" id="PTHR43072">
    <property type="entry name" value="N-ACETYLTRANSFERASE"/>
    <property type="match status" value="1"/>
</dbReference>
<dbReference type="PROSITE" id="PS51186">
    <property type="entry name" value="GNAT"/>
    <property type="match status" value="1"/>
</dbReference>
<dbReference type="CDD" id="cd04301">
    <property type="entry name" value="NAT_SF"/>
    <property type="match status" value="1"/>
</dbReference>
<dbReference type="InterPro" id="IPR016181">
    <property type="entry name" value="Acyl_CoA_acyltransferase"/>
</dbReference>
<protein>
    <submittedName>
        <fullName evidence="2">N-acetyltransferase</fullName>
    </submittedName>
</protein>
<comment type="caution">
    <text evidence="2">The sequence shown here is derived from an EMBL/GenBank/DDBJ whole genome shotgun (WGS) entry which is preliminary data.</text>
</comment>
<dbReference type="Gene3D" id="3.40.630.30">
    <property type="match status" value="1"/>
</dbReference>
<dbReference type="GO" id="GO:0016747">
    <property type="term" value="F:acyltransferase activity, transferring groups other than amino-acyl groups"/>
    <property type="evidence" value="ECO:0007669"/>
    <property type="project" value="InterPro"/>
</dbReference>
<reference evidence="2" key="1">
    <citation type="journal article" date="2018" name="Genome Biol.">
        <title>SKESA: strategic k-mer extension for scrupulous assemblies.</title>
        <authorList>
            <person name="Souvorov A."/>
            <person name="Agarwala R."/>
            <person name="Lipman D.J."/>
        </authorList>
    </citation>
    <scope>NUCLEOTIDE SEQUENCE</scope>
    <source>
        <strain evidence="2">CAVp300</strain>
    </source>
</reference>
<feature type="domain" description="N-acetyltransferase" evidence="1">
    <location>
        <begin position="1"/>
        <end position="164"/>
    </location>
</feature>